<keyword evidence="1" id="KW-1133">Transmembrane helix</keyword>
<dbReference type="EMBL" id="RBSV01000347">
    <property type="protein sequence ID" value="RMS75569.1"/>
    <property type="molecule type" value="Genomic_DNA"/>
</dbReference>
<dbReference type="Proteomes" id="UP000268887">
    <property type="component" value="Unassembled WGS sequence"/>
</dbReference>
<reference evidence="2 3" key="1">
    <citation type="submission" date="2018-08" db="EMBL/GenBank/DDBJ databases">
        <title>Recombination of ecologically and evolutionarily significant loci maintains genetic cohesion in the Pseudomonas syringae species complex.</title>
        <authorList>
            <person name="Dillon M."/>
            <person name="Thakur S."/>
            <person name="Almeida R.N.D."/>
            <person name="Weir B.S."/>
            <person name="Guttman D.S."/>
        </authorList>
    </citation>
    <scope>NUCLEOTIDE SEQUENCE [LARGE SCALE GENOMIC DNA]</scope>
    <source>
        <strain evidence="2 3">ICMP 13927</strain>
    </source>
</reference>
<evidence type="ECO:0000313" key="2">
    <source>
        <dbReference type="EMBL" id="RMS75569.1"/>
    </source>
</evidence>
<evidence type="ECO:0008006" key="4">
    <source>
        <dbReference type="Google" id="ProtNLM"/>
    </source>
</evidence>
<accession>A0A3M5FM98</accession>
<organism evidence="2 3">
    <name type="scientific">Pseudomonas savastanoi</name>
    <name type="common">Pseudomonas syringae pv. savastanoi</name>
    <dbReference type="NCBI Taxonomy" id="29438"/>
    <lineage>
        <taxon>Bacteria</taxon>
        <taxon>Pseudomonadati</taxon>
        <taxon>Pseudomonadota</taxon>
        <taxon>Gammaproteobacteria</taxon>
        <taxon>Pseudomonadales</taxon>
        <taxon>Pseudomonadaceae</taxon>
        <taxon>Pseudomonas</taxon>
    </lineage>
</organism>
<proteinExistence type="predicted"/>
<keyword evidence="1" id="KW-0472">Membrane</keyword>
<dbReference type="AlphaFoldDB" id="A0A3M5FM98"/>
<gene>
    <name evidence="2" type="ORF">ALP60_03428</name>
</gene>
<feature type="transmembrane region" description="Helical" evidence="1">
    <location>
        <begin position="15"/>
        <end position="36"/>
    </location>
</feature>
<keyword evidence="1" id="KW-0812">Transmembrane</keyword>
<feature type="transmembrane region" description="Helical" evidence="1">
    <location>
        <begin position="43"/>
        <end position="64"/>
    </location>
</feature>
<comment type="caution">
    <text evidence="2">The sequence shown here is derived from an EMBL/GenBank/DDBJ whole genome shotgun (WGS) entry which is preliminary data.</text>
</comment>
<evidence type="ECO:0000256" key="1">
    <source>
        <dbReference type="SAM" id="Phobius"/>
    </source>
</evidence>
<protein>
    <recommendedName>
        <fullName evidence="4">Aquaporin</fullName>
    </recommendedName>
</protein>
<name>A0A3M5FM98_PSESS</name>
<feature type="non-terminal residue" evidence="2">
    <location>
        <position position="1"/>
    </location>
</feature>
<evidence type="ECO:0000313" key="3">
    <source>
        <dbReference type="Proteomes" id="UP000268887"/>
    </source>
</evidence>
<sequence>PCRRHFFSSHVGNDFMKFAIATLVFTVFSIFFLECGQQFSSQLLTQIGAGGLVATFFAMTGSAITS</sequence>